<reference evidence="1 2" key="1">
    <citation type="journal article" date="2015" name="Genome Biol.">
        <title>Comparative genomics of Steinernema reveals deeply conserved gene regulatory networks.</title>
        <authorList>
            <person name="Dillman A.R."/>
            <person name="Macchietto M."/>
            <person name="Porter C.F."/>
            <person name="Rogers A."/>
            <person name="Williams B."/>
            <person name="Antoshechkin I."/>
            <person name="Lee M.M."/>
            <person name="Goodwin Z."/>
            <person name="Lu X."/>
            <person name="Lewis E.E."/>
            <person name="Goodrich-Blair H."/>
            <person name="Stock S.P."/>
            <person name="Adams B.J."/>
            <person name="Sternberg P.W."/>
            <person name="Mortazavi A."/>
        </authorList>
    </citation>
    <scope>NUCLEOTIDE SEQUENCE [LARGE SCALE GENOMIC DNA]</scope>
    <source>
        <strain evidence="1 2">ALL</strain>
    </source>
</reference>
<keyword evidence="2" id="KW-1185">Reference proteome</keyword>
<proteinExistence type="predicted"/>
<reference evidence="1 2" key="2">
    <citation type="journal article" date="2019" name="G3 (Bethesda)">
        <title>Hybrid Assembly of the Genome of the Entomopathogenic Nematode Steinernema carpocapsae Identifies the X-Chromosome.</title>
        <authorList>
            <person name="Serra L."/>
            <person name="Macchietto M."/>
            <person name="Macias-Munoz A."/>
            <person name="McGill C.J."/>
            <person name="Rodriguez I.M."/>
            <person name="Rodriguez B."/>
            <person name="Murad R."/>
            <person name="Mortazavi A."/>
        </authorList>
    </citation>
    <scope>NUCLEOTIDE SEQUENCE [LARGE SCALE GENOMIC DNA]</scope>
    <source>
        <strain evidence="1 2">ALL</strain>
    </source>
</reference>
<name>A0A4U5P0E2_STECR</name>
<evidence type="ECO:0000313" key="1">
    <source>
        <dbReference type="EMBL" id="TKR89352.1"/>
    </source>
</evidence>
<sequence>MMAINRCGCVYVRHEAGIVSVEGANEERNEQMRKDENIISHYDRCGCRVLLLLEDNNVSRPSLCPQPDRSQSHEG</sequence>
<dbReference type="EMBL" id="AZBU02000003">
    <property type="protein sequence ID" value="TKR89352.1"/>
    <property type="molecule type" value="Genomic_DNA"/>
</dbReference>
<accession>A0A4U5P0E2</accession>
<protein>
    <submittedName>
        <fullName evidence="1">Uncharacterized protein</fullName>
    </submittedName>
</protein>
<evidence type="ECO:0000313" key="2">
    <source>
        <dbReference type="Proteomes" id="UP000298663"/>
    </source>
</evidence>
<dbReference type="Proteomes" id="UP000298663">
    <property type="component" value="Unassembled WGS sequence"/>
</dbReference>
<organism evidence="1 2">
    <name type="scientific">Steinernema carpocapsae</name>
    <name type="common">Entomopathogenic nematode</name>
    <dbReference type="NCBI Taxonomy" id="34508"/>
    <lineage>
        <taxon>Eukaryota</taxon>
        <taxon>Metazoa</taxon>
        <taxon>Ecdysozoa</taxon>
        <taxon>Nematoda</taxon>
        <taxon>Chromadorea</taxon>
        <taxon>Rhabditida</taxon>
        <taxon>Tylenchina</taxon>
        <taxon>Panagrolaimomorpha</taxon>
        <taxon>Strongyloidoidea</taxon>
        <taxon>Steinernematidae</taxon>
        <taxon>Steinernema</taxon>
    </lineage>
</organism>
<comment type="caution">
    <text evidence="1">The sequence shown here is derived from an EMBL/GenBank/DDBJ whole genome shotgun (WGS) entry which is preliminary data.</text>
</comment>
<gene>
    <name evidence="1" type="ORF">L596_013470</name>
</gene>
<dbReference type="AlphaFoldDB" id="A0A4U5P0E2"/>